<comment type="caution">
    <text evidence="1">The sequence shown here is derived from an EMBL/GenBank/DDBJ whole genome shotgun (WGS) entry which is preliminary data.</text>
</comment>
<sequence>MFKTNNLFVLEYRLLDGDFTRPIYHFPFLSKVQIFTRRHCDYFILNGFVYENKGSYHEDDRYVIEVIESELENTPYYHLKRPLGIEIRDVHSFDEIHFYESGDELDLFSWLQSTYITINGKVYEQTSNEVDQDRDTYVMYVKPFIEEVE</sequence>
<organism evidence="1 2">
    <name type="scientific">Gottfriedia solisilvae</name>
    <dbReference type="NCBI Taxonomy" id="1516104"/>
    <lineage>
        <taxon>Bacteria</taxon>
        <taxon>Bacillati</taxon>
        <taxon>Bacillota</taxon>
        <taxon>Bacilli</taxon>
        <taxon>Bacillales</taxon>
        <taxon>Bacillaceae</taxon>
        <taxon>Gottfriedia</taxon>
    </lineage>
</organism>
<dbReference type="Proteomes" id="UP000626244">
    <property type="component" value="Unassembled WGS sequence"/>
</dbReference>
<evidence type="ECO:0000313" key="1">
    <source>
        <dbReference type="EMBL" id="GGI10339.1"/>
    </source>
</evidence>
<dbReference type="RefSeq" id="WP_088003547.1">
    <property type="nucleotide sequence ID" value="NZ_BMHB01000001.1"/>
</dbReference>
<keyword evidence="2" id="KW-1185">Reference proteome</keyword>
<protein>
    <submittedName>
        <fullName evidence="1">Uncharacterized protein</fullName>
    </submittedName>
</protein>
<dbReference type="AlphaFoldDB" id="A0A8J3EWH5"/>
<accession>A0A8J3EWH5</accession>
<proteinExistence type="predicted"/>
<evidence type="ECO:0000313" key="2">
    <source>
        <dbReference type="Proteomes" id="UP000626244"/>
    </source>
</evidence>
<name>A0A8J3EWH5_9BACI</name>
<gene>
    <name evidence="1" type="ORF">GCM10007380_02300</name>
</gene>
<reference evidence="2" key="1">
    <citation type="journal article" date="2019" name="Int. J. Syst. Evol. Microbiol.">
        <title>The Global Catalogue of Microorganisms (GCM) 10K type strain sequencing project: providing services to taxonomists for standard genome sequencing and annotation.</title>
        <authorList>
            <consortium name="The Broad Institute Genomics Platform"/>
            <consortium name="The Broad Institute Genome Sequencing Center for Infectious Disease"/>
            <person name="Wu L."/>
            <person name="Ma J."/>
        </authorList>
    </citation>
    <scope>NUCLEOTIDE SEQUENCE [LARGE SCALE GENOMIC DNA]</scope>
    <source>
        <strain evidence="2">CGMCC 1.14993</strain>
    </source>
</reference>
<dbReference type="OrthoDB" id="1682087at2"/>
<dbReference type="EMBL" id="BMHB01000001">
    <property type="protein sequence ID" value="GGI10339.1"/>
    <property type="molecule type" value="Genomic_DNA"/>
</dbReference>